<feature type="domain" description="Glycoside hydrolase family 31 N-terminal" evidence="10">
    <location>
        <begin position="115"/>
        <end position="237"/>
    </location>
</feature>
<dbReference type="GO" id="GO:0030246">
    <property type="term" value="F:carbohydrate binding"/>
    <property type="evidence" value="ECO:0007669"/>
    <property type="project" value="InterPro"/>
</dbReference>
<dbReference type="GO" id="GO:0004558">
    <property type="term" value="F:alpha-1,4-glucosidase activity"/>
    <property type="evidence" value="ECO:0007669"/>
    <property type="project" value="UniProtKB-EC"/>
</dbReference>
<dbReference type="PANTHER" id="PTHR22762:SF95">
    <property type="entry name" value="ALPHA_BETA-GLUCOSIDASE AGDC-RELATED"/>
    <property type="match status" value="1"/>
</dbReference>
<feature type="region of interest" description="Disordered" evidence="7">
    <location>
        <begin position="458"/>
        <end position="481"/>
    </location>
</feature>
<dbReference type="CDD" id="cd14752">
    <property type="entry name" value="GH31_N"/>
    <property type="match status" value="1"/>
</dbReference>
<evidence type="ECO:0000256" key="8">
    <source>
        <dbReference type="SAM" id="SignalP"/>
    </source>
</evidence>
<keyword evidence="13" id="KW-1185">Reference proteome</keyword>
<evidence type="ECO:0000256" key="1">
    <source>
        <dbReference type="ARBA" id="ARBA00001657"/>
    </source>
</evidence>
<evidence type="ECO:0000256" key="2">
    <source>
        <dbReference type="ARBA" id="ARBA00007806"/>
    </source>
</evidence>
<dbReference type="AlphaFoldDB" id="A0A6A5K4U6"/>
<keyword evidence="4 6" id="KW-0378">Hydrolase</keyword>
<feature type="region of interest" description="Disordered" evidence="7">
    <location>
        <begin position="523"/>
        <end position="547"/>
    </location>
</feature>
<comment type="similarity">
    <text evidence="2 6">Belongs to the glycosyl hydrolase 31 family.</text>
</comment>
<name>A0A6A5K4U6_9PLEO</name>
<evidence type="ECO:0000313" key="12">
    <source>
        <dbReference type="EMBL" id="KAF1832258.1"/>
    </source>
</evidence>
<dbReference type="SUPFAM" id="SSF74650">
    <property type="entry name" value="Galactose mutarotase-like"/>
    <property type="match status" value="1"/>
</dbReference>
<feature type="domain" description="Glycoside hydrolase family 31 TIM barrel" evidence="9">
    <location>
        <begin position="282"/>
        <end position="729"/>
    </location>
</feature>
<dbReference type="GO" id="GO:0005975">
    <property type="term" value="P:carbohydrate metabolic process"/>
    <property type="evidence" value="ECO:0007669"/>
    <property type="project" value="InterPro"/>
</dbReference>
<dbReference type="Gene3D" id="2.60.40.1180">
    <property type="entry name" value="Golgi alpha-mannosidase II"/>
    <property type="match status" value="2"/>
</dbReference>
<dbReference type="PANTHER" id="PTHR22762">
    <property type="entry name" value="ALPHA-GLUCOSIDASE"/>
    <property type="match status" value="1"/>
</dbReference>
<feature type="domain" description="Glycosyl hydrolase family 31 C-terminal" evidence="11">
    <location>
        <begin position="737"/>
        <end position="825"/>
    </location>
</feature>
<dbReference type="InterPro" id="IPR025887">
    <property type="entry name" value="Glyco_hydro_31_N_dom"/>
</dbReference>
<dbReference type="Pfam" id="PF01055">
    <property type="entry name" value="Glyco_hydro_31_2nd"/>
    <property type="match status" value="1"/>
</dbReference>
<dbReference type="InterPro" id="IPR017853">
    <property type="entry name" value="GH"/>
</dbReference>
<gene>
    <name evidence="12" type="ORF">BDW02DRAFT_649294</name>
</gene>
<proteinExistence type="inferred from homology"/>
<dbReference type="CDD" id="cd06602">
    <property type="entry name" value="GH31_MGAM_SI_GAA"/>
    <property type="match status" value="1"/>
</dbReference>
<evidence type="ECO:0000259" key="11">
    <source>
        <dbReference type="Pfam" id="PF21365"/>
    </source>
</evidence>
<organism evidence="12 13">
    <name type="scientific">Decorospora gaudefroyi</name>
    <dbReference type="NCBI Taxonomy" id="184978"/>
    <lineage>
        <taxon>Eukaryota</taxon>
        <taxon>Fungi</taxon>
        <taxon>Dikarya</taxon>
        <taxon>Ascomycota</taxon>
        <taxon>Pezizomycotina</taxon>
        <taxon>Dothideomycetes</taxon>
        <taxon>Pleosporomycetidae</taxon>
        <taxon>Pleosporales</taxon>
        <taxon>Pleosporineae</taxon>
        <taxon>Pleosporaceae</taxon>
        <taxon>Decorospora</taxon>
    </lineage>
</organism>
<dbReference type="EC" id="3.2.1.20" evidence="3"/>
<keyword evidence="8" id="KW-0732">Signal</keyword>
<reference evidence="12" key="1">
    <citation type="submission" date="2020-01" db="EMBL/GenBank/DDBJ databases">
        <authorList>
            <consortium name="DOE Joint Genome Institute"/>
            <person name="Haridas S."/>
            <person name="Albert R."/>
            <person name="Binder M."/>
            <person name="Bloem J."/>
            <person name="Labutti K."/>
            <person name="Salamov A."/>
            <person name="Andreopoulos B."/>
            <person name="Baker S.E."/>
            <person name="Barry K."/>
            <person name="Bills G."/>
            <person name="Bluhm B.H."/>
            <person name="Cannon C."/>
            <person name="Castanera R."/>
            <person name="Culley D.E."/>
            <person name="Daum C."/>
            <person name="Ezra D."/>
            <person name="Gonzalez J.B."/>
            <person name="Henrissat B."/>
            <person name="Kuo A."/>
            <person name="Liang C."/>
            <person name="Lipzen A."/>
            <person name="Lutzoni F."/>
            <person name="Magnuson J."/>
            <person name="Mondo S."/>
            <person name="Nolan M."/>
            <person name="Ohm R."/>
            <person name="Pangilinan J."/>
            <person name="Park H.-J."/>
            <person name="Ramirez L."/>
            <person name="Alfaro M."/>
            <person name="Sun H."/>
            <person name="Tritt A."/>
            <person name="Yoshinaga Y."/>
            <person name="Zwiers L.-H."/>
            <person name="Turgeon B.G."/>
            <person name="Goodwin S.B."/>
            <person name="Spatafora J.W."/>
            <person name="Crous P.W."/>
            <person name="Grigoriev I.V."/>
        </authorList>
    </citation>
    <scope>NUCLEOTIDE SEQUENCE</scope>
    <source>
        <strain evidence="12">P77</strain>
    </source>
</reference>
<dbReference type="SUPFAM" id="SSF51445">
    <property type="entry name" value="(Trans)glycosidases"/>
    <property type="match status" value="1"/>
</dbReference>
<dbReference type="InterPro" id="IPR011013">
    <property type="entry name" value="Gal_mutarotase_sf_dom"/>
</dbReference>
<dbReference type="Proteomes" id="UP000800040">
    <property type="component" value="Unassembled WGS sequence"/>
</dbReference>
<evidence type="ECO:0000256" key="5">
    <source>
        <dbReference type="ARBA" id="ARBA00023295"/>
    </source>
</evidence>
<feature type="chain" id="PRO_5025646707" description="alpha-glucosidase" evidence="8">
    <location>
        <begin position="19"/>
        <end position="942"/>
    </location>
</feature>
<dbReference type="OrthoDB" id="5839090at2759"/>
<comment type="catalytic activity">
    <reaction evidence="1">
        <text>Hydrolysis of terminal, non-reducing (1-&gt;4)-linked alpha-D-glucose residues with release of alpha-D-glucose.</text>
        <dbReference type="EC" id="3.2.1.20"/>
    </reaction>
</comment>
<evidence type="ECO:0000256" key="7">
    <source>
        <dbReference type="SAM" id="MobiDB-lite"/>
    </source>
</evidence>
<dbReference type="InterPro" id="IPR048395">
    <property type="entry name" value="Glyco_hydro_31_C"/>
</dbReference>
<sequence length="942" mass="105477">MLNFLSLGLALCSSFATAVPLLHDPADVANVLTRRAAVDSCPGYTASNVVTTDTSLTADLTLAGDACNAYSDDIKDLKLVVEYQTDDRLHVKIYDADLQVFQVQEQVFPRPKHEKASAAKTALQFGIKESPFSFAVKRRDNGEILFDTGTVPLVFEKEYVRLRTKLPDNPNIYGLGEHSDSFRFHTDDYERVLLNAESPNIPTNANLYGSHPVYFDHRGDKGTHGVFMLNSSPMQIDIKKAQDGYQYLEYNTIGGVIDLYFMAGSKPADVSKQYADIAGYSAMYPYWTLGFHQCKYGYWDVNMVAEVVANYSTAGIPLEVMWTDIDYMNLREDFTTDPERFPLSKMRELVSTLHARDQRYILILDPGIHAVGNYPPYEKGHEMEVFLKAADGTDILGVQWPGEVAWPDWFAPNTQQWWTDQFLETFNPEDGIDFDGVWVDMNEASNFCHDHFCNPRQKAIDDNIPPKPTNAPRPNTGRPIPGFPASFQPGSSVDAEEVTSGAASVKRYLKTLVGRQTIGNDVAASASSPRASNSVSPRQSASGEMKGFPDRNWFAPDYQVNSHLGNVSRQTIYFNTTNYDGTWQYDTHNLHGHMMASTTHESMLARRPAVRPFVLTRSTFAGSGSKVAHWFGDNFSSWDHYRTSIRQMLSFVSMHQMPMVGSDVCGFNGNAEEKMCARWALLGAFQPFYRNHAELSTIHQEFYQWPLVAEAAKKAIEVRYKLLDYIYTALYYQTTDGTPMINPLFFLYPTDSNTFRIQEQWFYGDSLLISPVTNDNSDTVTFYLPDDLFYDYWTWSRVEGTGANVTVSNVAYTDIPVHIRGGSIIPHRVNSANTTKALRQEDFFILIAPDADGKAIGRLYLDDGESIEQPNVSEVTFSYENGKFSATGSFGFSSASNESVTVAKVVVLGQDKEGQVGTLDAGKKAVTVDGPWTMSGEFGFQI</sequence>
<accession>A0A6A5K4U6</accession>
<dbReference type="InterPro" id="IPR030458">
    <property type="entry name" value="Glyco_hydro_31_AS"/>
</dbReference>
<keyword evidence="5 6" id="KW-0326">Glycosidase</keyword>
<evidence type="ECO:0000259" key="9">
    <source>
        <dbReference type="Pfam" id="PF01055"/>
    </source>
</evidence>
<dbReference type="Pfam" id="PF13802">
    <property type="entry name" value="Gal_mutarotas_2"/>
    <property type="match status" value="1"/>
</dbReference>
<dbReference type="InterPro" id="IPR013780">
    <property type="entry name" value="Glyco_hydro_b"/>
</dbReference>
<dbReference type="Gene3D" id="3.20.20.80">
    <property type="entry name" value="Glycosidases"/>
    <property type="match status" value="2"/>
</dbReference>
<dbReference type="InterPro" id="IPR000322">
    <property type="entry name" value="Glyco_hydro_31_TIM"/>
</dbReference>
<dbReference type="SUPFAM" id="SSF51011">
    <property type="entry name" value="Glycosyl hydrolase domain"/>
    <property type="match status" value="1"/>
</dbReference>
<dbReference type="Pfam" id="PF21365">
    <property type="entry name" value="Glyco_hydro_31_3rd"/>
    <property type="match status" value="1"/>
</dbReference>
<evidence type="ECO:0000313" key="13">
    <source>
        <dbReference type="Proteomes" id="UP000800040"/>
    </source>
</evidence>
<dbReference type="EMBL" id="ML975343">
    <property type="protein sequence ID" value="KAF1832258.1"/>
    <property type="molecule type" value="Genomic_DNA"/>
</dbReference>
<dbReference type="PROSITE" id="PS00129">
    <property type="entry name" value="GLYCOSYL_HYDROL_F31_1"/>
    <property type="match status" value="1"/>
</dbReference>
<evidence type="ECO:0000256" key="4">
    <source>
        <dbReference type="ARBA" id="ARBA00022801"/>
    </source>
</evidence>
<feature type="compositionally biased region" description="Low complexity" evidence="7">
    <location>
        <begin position="523"/>
        <end position="538"/>
    </location>
</feature>
<evidence type="ECO:0000256" key="6">
    <source>
        <dbReference type="RuleBase" id="RU361185"/>
    </source>
</evidence>
<dbReference type="Gene3D" id="2.60.40.1760">
    <property type="entry name" value="glycosyl hydrolase (family 31)"/>
    <property type="match status" value="1"/>
</dbReference>
<evidence type="ECO:0000259" key="10">
    <source>
        <dbReference type="Pfam" id="PF13802"/>
    </source>
</evidence>
<protein>
    <recommendedName>
        <fullName evidence="3">alpha-glucosidase</fullName>
        <ecNumber evidence="3">3.2.1.20</ecNumber>
    </recommendedName>
</protein>
<evidence type="ECO:0000256" key="3">
    <source>
        <dbReference type="ARBA" id="ARBA00012741"/>
    </source>
</evidence>
<feature type="signal peptide" evidence="8">
    <location>
        <begin position="1"/>
        <end position="18"/>
    </location>
</feature>